<dbReference type="EMBL" id="JACAZH010000027">
    <property type="protein sequence ID" value="KAF7341735.1"/>
    <property type="molecule type" value="Genomic_DNA"/>
</dbReference>
<keyword evidence="10" id="KW-1185">Reference proteome</keyword>
<gene>
    <name evidence="9" type="ORF">MSAN_02072300</name>
</gene>
<organism evidence="9 10">
    <name type="scientific">Mycena sanguinolenta</name>
    <dbReference type="NCBI Taxonomy" id="230812"/>
    <lineage>
        <taxon>Eukaryota</taxon>
        <taxon>Fungi</taxon>
        <taxon>Dikarya</taxon>
        <taxon>Basidiomycota</taxon>
        <taxon>Agaricomycotina</taxon>
        <taxon>Agaricomycetes</taxon>
        <taxon>Agaricomycetidae</taxon>
        <taxon>Agaricales</taxon>
        <taxon>Marasmiineae</taxon>
        <taxon>Mycenaceae</taxon>
        <taxon>Mycena</taxon>
    </lineage>
</organism>
<accession>A0A8H6XK05</accession>
<dbReference type="PROSITE" id="PS00141">
    <property type="entry name" value="ASP_PROTEASE"/>
    <property type="match status" value="1"/>
</dbReference>
<evidence type="ECO:0000256" key="7">
    <source>
        <dbReference type="SAM" id="SignalP"/>
    </source>
</evidence>
<feature type="chain" id="PRO_5034332057" evidence="7">
    <location>
        <begin position="20"/>
        <end position="425"/>
    </location>
</feature>
<dbReference type="OrthoDB" id="15189at2759"/>
<dbReference type="PANTHER" id="PTHR47966">
    <property type="entry name" value="BETA-SITE APP-CLEAVING ENZYME, ISOFORM A-RELATED"/>
    <property type="match status" value="1"/>
</dbReference>
<keyword evidence="5 9" id="KW-0645">Protease</keyword>
<dbReference type="GO" id="GO:0004190">
    <property type="term" value="F:aspartic-type endopeptidase activity"/>
    <property type="evidence" value="ECO:0007669"/>
    <property type="project" value="UniProtKB-KW"/>
</dbReference>
<comment type="caution">
    <text evidence="9">The sequence shown here is derived from an EMBL/GenBank/DDBJ whole genome shotgun (WGS) entry which is preliminary data.</text>
</comment>
<feature type="signal peptide" evidence="7">
    <location>
        <begin position="1"/>
        <end position="19"/>
    </location>
</feature>
<feature type="active site" evidence="3">
    <location>
        <position position="134"/>
    </location>
</feature>
<dbReference type="PANTHER" id="PTHR47966:SF51">
    <property type="entry name" value="BETA-SITE APP-CLEAVING ENZYME, ISOFORM A-RELATED"/>
    <property type="match status" value="1"/>
</dbReference>
<keyword evidence="4" id="KW-1015">Disulfide bond</keyword>
<dbReference type="InterPro" id="IPR001969">
    <property type="entry name" value="Aspartic_peptidase_AS"/>
</dbReference>
<dbReference type="Pfam" id="PF00026">
    <property type="entry name" value="Asp"/>
    <property type="match status" value="1"/>
</dbReference>
<dbReference type="InterPro" id="IPR021109">
    <property type="entry name" value="Peptidase_aspartic_dom_sf"/>
</dbReference>
<dbReference type="Proteomes" id="UP000623467">
    <property type="component" value="Unassembled WGS sequence"/>
</dbReference>
<feature type="disulfide bond" evidence="4">
    <location>
        <begin position="147"/>
        <end position="152"/>
    </location>
</feature>
<evidence type="ECO:0000256" key="6">
    <source>
        <dbReference type="SAM" id="MobiDB-lite"/>
    </source>
</evidence>
<keyword evidence="7" id="KW-0732">Signal</keyword>
<proteinExistence type="inferred from homology"/>
<feature type="active site" evidence="3">
    <location>
        <position position="313"/>
    </location>
</feature>
<keyword evidence="5" id="KW-0378">Hydrolase</keyword>
<name>A0A8H6XK05_9AGAR</name>
<dbReference type="InterPro" id="IPR001461">
    <property type="entry name" value="Aspartic_peptidase_A1"/>
</dbReference>
<dbReference type="PRINTS" id="PR00792">
    <property type="entry name" value="PEPSIN"/>
</dbReference>
<dbReference type="PROSITE" id="PS51767">
    <property type="entry name" value="PEPTIDASE_A1"/>
    <property type="match status" value="1"/>
</dbReference>
<dbReference type="Gene3D" id="2.40.70.10">
    <property type="entry name" value="Acid Proteases"/>
    <property type="match status" value="2"/>
</dbReference>
<reference evidence="9" key="1">
    <citation type="submission" date="2020-05" db="EMBL/GenBank/DDBJ databases">
        <title>Mycena genomes resolve the evolution of fungal bioluminescence.</title>
        <authorList>
            <person name="Tsai I.J."/>
        </authorList>
    </citation>
    <scope>NUCLEOTIDE SEQUENCE</scope>
    <source>
        <strain evidence="9">160909Yilan</strain>
    </source>
</reference>
<evidence type="ECO:0000256" key="2">
    <source>
        <dbReference type="ARBA" id="ARBA00022750"/>
    </source>
</evidence>
<evidence type="ECO:0000259" key="8">
    <source>
        <dbReference type="PROSITE" id="PS51767"/>
    </source>
</evidence>
<evidence type="ECO:0000313" key="10">
    <source>
        <dbReference type="Proteomes" id="UP000623467"/>
    </source>
</evidence>
<feature type="domain" description="Peptidase A1" evidence="8">
    <location>
        <begin position="116"/>
        <end position="422"/>
    </location>
</feature>
<sequence length="425" mass="44831">MFNKASLAFLVALAVGATASPTIAPVVAREATVALRNRDNGTTPDGVFDKDKVLQSIAKTSHKHQQNLKNLEKNKGPHALPKGAAVNPRAAVSSDVEARMQRRQAEALTDQGGAEWTGTVFIGTPGQPFLIDFDTGSADLWVPSSTCKSYACGFKSTYKASNSVTSVKKAEKFSVTYGDGLTVSGPTYTDDVTVAGIEVTKQWFSAVTTISDNFASDPADGILGLAFPAISQLNQSPFFITAHTEKKVKKNQFGFVLGTSGSELYLGGTDTTKYKGGLEFHPIDSSSGFWLVPGASAKVNNAVAIAGFETVIDSGTTLMYAPFNDAAAVYAQMPGGAVFDAANGLFEYTCNPQPKVAFNWGGKDWVVSSALFNLGKATKGSTKCIGALIGQAPLGNAWILGDKFMQNVYTAFDFDKEAVGFAALA</sequence>
<evidence type="ECO:0000256" key="4">
    <source>
        <dbReference type="PIRSR" id="PIRSR601461-2"/>
    </source>
</evidence>
<evidence type="ECO:0000313" key="9">
    <source>
        <dbReference type="EMBL" id="KAF7341735.1"/>
    </source>
</evidence>
<dbReference type="CDD" id="cd05471">
    <property type="entry name" value="pepsin_like"/>
    <property type="match status" value="1"/>
</dbReference>
<dbReference type="SUPFAM" id="SSF50630">
    <property type="entry name" value="Acid proteases"/>
    <property type="match status" value="1"/>
</dbReference>
<dbReference type="InterPro" id="IPR033121">
    <property type="entry name" value="PEPTIDASE_A1"/>
</dbReference>
<evidence type="ECO:0000256" key="3">
    <source>
        <dbReference type="PIRSR" id="PIRSR601461-1"/>
    </source>
</evidence>
<evidence type="ECO:0000256" key="1">
    <source>
        <dbReference type="ARBA" id="ARBA00007447"/>
    </source>
</evidence>
<keyword evidence="2 5" id="KW-0064">Aspartyl protease</keyword>
<feature type="region of interest" description="Disordered" evidence="6">
    <location>
        <begin position="62"/>
        <end position="83"/>
    </location>
</feature>
<evidence type="ECO:0000256" key="5">
    <source>
        <dbReference type="RuleBase" id="RU000454"/>
    </source>
</evidence>
<dbReference type="AlphaFoldDB" id="A0A8H6XK05"/>
<protein>
    <submittedName>
        <fullName evidence="9">Acid protease</fullName>
    </submittedName>
</protein>
<dbReference type="FunFam" id="2.40.70.10:FF:000008">
    <property type="entry name" value="Cathepsin D"/>
    <property type="match status" value="1"/>
</dbReference>
<comment type="similarity">
    <text evidence="1 5">Belongs to the peptidase A1 family.</text>
</comment>
<dbReference type="GO" id="GO:0006508">
    <property type="term" value="P:proteolysis"/>
    <property type="evidence" value="ECO:0007669"/>
    <property type="project" value="UniProtKB-KW"/>
</dbReference>
<dbReference type="InterPro" id="IPR034164">
    <property type="entry name" value="Pepsin-like_dom"/>
</dbReference>